<evidence type="ECO:0000259" key="8">
    <source>
        <dbReference type="PROSITE" id="PS50151"/>
    </source>
</evidence>
<keyword evidence="3 7" id="KW-0228">DNA excision</keyword>
<evidence type="ECO:0000313" key="11">
    <source>
        <dbReference type="EMBL" id="RLL08936.1"/>
    </source>
</evidence>
<comment type="subunit">
    <text evidence="7">Interacts with UvrB in an incision complex.</text>
</comment>
<organism evidence="11 12">
    <name type="scientific">Anaerotruncus massiliensis</name>
    <name type="common">ex Liu et al. 2021</name>
    <dbReference type="NCBI Taxonomy" id="2321404"/>
    <lineage>
        <taxon>Bacteria</taxon>
        <taxon>Bacillati</taxon>
        <taxon>Bacillota</taxon>
        <taxon>Clostridia</taxon>
        <taxon>Eubacteriales</taxon>
        <taxon>Oscillospiraceae</taxon>
        <taxon>Anaerotruncus</taxon>
    </lineage>
</organism>
<dbReference type="Pfam" id="PF14520">
    <property type="entry name" value="HHH_5"/>
    <property type="match status" value="1"/>
</dbReference>
<dbReference type="InterPro" id="IPR001162">
    <property type="entry name" value="UvrC_RNase_H_dom"/>
</dbReference>
<dbReference type="SUPFAM" id="SSF46600">
    <property type="entry name" value="C-terminal UvrC-binding domain of UvrB"/>
    <property type="match status" value="1"/>
</dbReference>
<dbReference type="GO" id="GO:0006289">
    <property type="term" value="P:nucleotide-excision repair"/>
    <property type="evidence" value="ECO:0007669"/>
    <property type="project" value="UniProtKB-UniRule"/>
</dbReference>
<evidence type="ECO:0000256" key="7">
    <source>
        <dbReference type="HAMAP-Rule" id="MF_00203"/>
    </source>
</evidence>
<accession>A0A498CJY7</accession>
<feature type="domain" description="GIY-YIG" evidence="9">
    <location>
        <begin position="18"/>
        <end position="97"/>
    </location>
</feature>
<reference evidence="11 12" key="1">
    <citation type="submission" date="2018-10" db="EMBL/GenBank/DDBJ databases">
        <title>Anaerotruncus faecis sp. nov., isolated from human feces.</title>
        <authorList>
            <person name="Wang Y.-J."/>
        </authorList>
    </citation>
    <scope>NUCLEOTIDE SEQUENCE [LARGE SCALE GENOMIC DNA]</scope>
    <source>
        <strain evidence="11 12">22A2-44</strain>
    </source>
</reference>
<evidence type="ECO:0000256" key="5">
    <source>
        <dbReference type="ARBA" id="ARBA00023204"/>
    </source>
</evidence>
<dbReference type="GO" id="GO:0009381">
    <property type="term" value="F:excinuclease ABC activity"/>
    <property type="evidence" value="ECO:0007669"/>
    <property type="project" value="UniProtKB-UniRule"/>
</dbReference>
<dbReference type="Gene3D" id="3.30.420.340">
    <property type="entry name" value="UvrC, RNAse H endonuclease domain"/>
    <property type="match status" value="1"/>
</dbReference>
<dbReference type="InterPro" id="IPR010994">
    <property type="entry name" value="RuvA_2-like"/>
</dbReference>
<dbReference type="Gene3D" id="4.10.860.10">
    <property type="entry name" value="UVR domain"/>
    <property type="match status" value="1"/>
</dbReference>
<keyword evidence="1 7" id="KW-0963">Cytoplasm</keyword>
<evidence type="ECO:0000256" key="1">
    <source>
        <dbReference type="ARBA" id="ARBA00022490"/>
    </source>
</evidence>
<dbReference type="PROSITE" id="PS50164">
    <property type="entry name" value="GIY_YIG"/>
    <property type="match status" value="1"/>
</dbReference>
<dbReference type="GO" id="GO:0003677">
    <property type="term" value="F:DNA binding"/>
    <property type="evidence" value="ECO:0007669"/>
    <property type="project" value="UniProtKB-UniRule"/>
</dbReference>
<evidence type="ECO:0000313" key="12">
    <source>
        <dbReference type="Proteomes" id="UP000276301"/>
    </source>
</evidence>
<keyword evidence="4 7" id="KW-0267">Excision nuclease</keyword>
<gene>
    <name evidence="7 11" type="primary">uvrC</name>
    <name evidence="11" type="ORF">D4A47_11445</name>
</gene>
<dbReference type="CDD" id="cd10434">
    <property type="entry name" value="GIY-YIG_UvrC_Cho"/>
    <property type="match status" value="1"/>
</dbReference>
<dbReference type="AlphaFoldDB" id="A0A498CJY7"/>
<dbReference type="InterPro" id="IPR035901">
    <property type="entry name" value="GIY-YIG_endonuc_sf"/>
</dbReference>
<comment type="caution">
    <text evidence="11">The sequence shown here is derived from an EMBL/GenBank/DDBJ whole genome shotgun (WGS) entry which is preliminary data.</text>
</comment>
<dbReference type="Gene3D" id="1.10.150.20">
    <property type="entry name" value="5' to 3' exonuclease, C-terminal subdomain"/>
    <property type="match status" value="1"/>
</dbReference>
<dbReference type="InterPro" id="IPR050066">
    <property type="entry name" value="UvrABC_protein_C"/>
</dbReference>
<dbReference type="PROSITE" id="PS50151">
    <property type="entry name" value="UVR"/>
    <property type="match status" value="1"/>
</dbReference>
<dbReference type="SUPFAM" id="SSF82771">
    <property type="entry name" value="GIY-YIG endonuclease"/>
    <property type="match status" value="1"/>
</dbReference>
<dbReference type="InterPro" id="IPR000305">
    <property type="entry name" value="GIY-YIG_endonuc"/>
</dbReference>
<proteinExistence type="inferred from homology"/>
<dbReference type="GO" id="GO:0009380">
    <property type="term" value="C:excinuclease repair complex"/>
    <property type="evidence" value="ECO:0007669"/>
    <property type="project" value="InterPro"/>
</dbReference>
<dbReference type="Gene3D" id="3.40.1440.10">
    <property type="entry name" value="GIY-YIG endonuclease"/>
    <property type="match status" value="1"/>
</dbReference>
<keyword evidence="12" id="KW-1185">Reference proteome</keyword>
<feature type="domain" description="UVR" evidence="8">
    <location>
        <begin position="208"/>
        <end position="243"/>
    </location>
</feature>
<dbReference type="Proteomes" id="UP000276301">
    <property type="component" value="Unassembled WGS sequence"/>
</dbReference>
<dbReference type="SMART" id="SM00278">
    <property type="entry name" value="HhH1"/>
    <property type="match status" value="2"/>
</dbReference>
<feature type="domain" description="UvrC family homology region profile" evidence="10">
    <location>
        <begin position="259"/>
        <end position="487"/>
    </location>
</feature>
<evidence type="ECO:0000256" key="6">
    <source>
        <dbReference type="ARBA" id="ARBA00023236"/>
    </source>
</evidence>
<comment type="similarity">
    <text evidence="7">Belongs to the UvrC family.</text>
</comment>
<dbReference type="InterPro" id="IPR036876">
    <property type="entry name" value="UVR_dom_sf"/>
</dbReference>
<dbReference type="PROSITE" id="PS50165">
    <property type="entry name" value="UVRC"/>
    <property type="match status" value="1"/>
</dbReference>
<dbReference type="InterPro" id="IPR001943">
    <property type="entry name" value="UVR_dom"/>
</dbReference>
<dbReference type="HAMAP" id="MF_00203">
    <property type="entry name" value="UvrC"/>
    <property type="match status" value="1"/>
</dbReference>
<comment type="function">
    <text evidence="7">The UvrABC repair system catalyzes the recognition and processing of DNA lesions. UvrC both incises the 5' and 3' sides of the lesion. The N-terminal half is responsible for the 3' incision and the C-terminal half is responsible for the 5' incision.</text>
</comment>
<name>A0A498CJY7_9FIRM</name>
<dbReference type="GO" id="GO:0005737">
    <property type="term" value="C:cytoplasm"/>
    <property type="evidence" value="ECO:0007669"/>
    <property type="project" value="UniProtKB-SubCell"/>
</dbReference>
<dbReference type="InterPro" id="IPR004791">
    <property type="entry name" value="UvrC"/>
</dbReference>
<sequence length="611" mass="69174">MDNPRLPYLAEKAHKLPLRPGVYIMKNRAGDIIYIGKAKALKNRVSSYFRAVEKHLPKVYQMVSHVHDFDYIVTDSEFEALVLECSMIKLHSPKYNILLKDDKGYSYIKVSKEPYPRIRHVFQREDDGATYIGPYISSFVVNETVDEVNRAFLLPTCTRRFPQEFGKGRPCLNFHIKQCMGVCRGRVSQEEYAEVLEQALEYIRGGGAQSVELLTRRMNECAEKMQFEKAAQLRDRIKAISRISESQKVVFSKVANQDIIALARSEQDTCAVVLKFRGERLVDKQDFLLGAVDDLDGARLEFLLRYYTTREDIPKRVQLDGEIEDIDIAAQLLSEQAGHRVEIRVPQRGEQQKLVEMARANAAERLSQKAERTGREVAALDELARLLGLSKPPAYIEAYDISNIGSDTVVGGMVVFENGRPKRACYRKFTIKTVQGTDDYASMSEVLSRRFGRYFDETQKDEAFDRMPDLILLDGGKGHVSTIVPLLASMGVSAPVFGMVKDDRHRTRAIAESGGEIAINSHRSAFTLVSTIQDEVHRFSITFSRARHQKSAFESTLTQCEGIGEKRAAEIFRHFKTIKAIRAATPDQLAEVKGVSKPAARKLYDFLHAED</sequence>
<dbReference type="FunFam" id="3.40.1440.10:FF:000001">
    <property type="entry name" value="UvrABC system protein C"/>
    <property type="match status" value="1"/>
</dbReference>
<evidence type="ECO:0000259" key="10">
    <source>
        <dbReference type="PROSITE" id="PS50165"/>
    </source>
</evidence>
<evidence type="ECO:0000259" key="9">
    <source>
        <dbReference type="PROSITE" id="PS50164"/>
    </source>
</evidence>
<keyword evidence="5 7" id="KW-0234">DNA repair</keyword>
<keyword evidence="6 7" id="KW-0742">SOS response</keyword>
<dbReference type="Pfam" id="PF01541">
    <property type="entry name" value="GIY-YIG"/>
    <property type="match status" value="1"/>
</dbReference>
<dbReference type="RefSeq" id="WP_121587370.1">
    <property type="nucleotide sequence ID" value="NZ_RCHT01000027.1"/>
</dbReference>
<dbReference type="InterPro" id="IPR038476">
    <property type="entry name" value="UvrC_RNase_H_dom_sf"/>
</dbReference>
<dbReference type="SMART" id="SM00465">
    <property type="entry name" value="GIYc"/>
    <property type="match status" value="1"/>
</dbReference>
<evidence type="ECO:0000256" key="3">
    <source>
        <dbReference type="ARBA" id="ARBA00022769"/>
    </source>
</evidence>
<dbReference type="Pfam" id="PF08459">
    <property type="entry name" value="UvrC_RNaseH_dom"/>
    <property type="match status" value="1"/>
</dbReference>
<dbReference type="SUPFAM" id="SSF47781">
    <property type="entry name" value="RuvA domain 2-like"/>
    <property type="match status" value="1"/>
</dbReference>
<dbReference type="InterPro" id="IPR003583">
    <property type="entry name" value="Hlx-hairpin-Hlx_DNA-bd_motif"/>
</dbReference>
<evidence type="ECO:0000256" key="4">
    <source>
        <dbReference type="ARBA" id="ARBA00022881"/>
    </source>
</evidence>
<dbReference type="GO" id="GO:0009432">
    <property type="term" value="P:SOS response"/>
    <property type="evidence" value="ECO:0007669"/>
    <property type="project" value="UniProtKB-UniRule"/>
</dbReference>
<comment type="subcellular location">
    <subcellularLocation>
        <location evidence="7">Cytoplasm</location>
    </subcellularLocation>
</comment>
<dbReference type="PANTHER" id="PTHR30562">
    <property type="entry name" value="UVRC/OXIDOREDUCTASE"/>
    <property type="match status" value="1"/>
</dbReference>
<dbReference type="InterPro" id="IPR047296">
    <property type="entry name" value="GIY-YIG_UvrC_Cho"/>
</dbReference>
<dbReference type="NCBIfam" id="TIGR00194">
    <property type="entry name" value="uvrC"/>
    <property type="match status" value="1"/>
</dbReference>
<dbReference type="PANTHER" id="PTHR30562:SF1">
    <property type="entry name" value="UVRABC SYSTEM PROTEIN C"/>
    <property type="match status" value="1"/>
</dbReference>
<protein>
    <recommendedName>
        <fullName evidence="7">UvrABC system protein C</fullName>
        <shortName evidence="7">Protein UvrC</shortName>
    </recommendedName>
    <alternativeName>
        <fullName evidence="7">Excinuclease ABC subunit C</fullName>
    </alternativeName>
</protein>
<dbReference type="Pfam" id="PF02151">
    <property type="entry name" value="UVR"/>
    <property type="match status" value="1"/>
</dbReference>
<keyword evidence="2 7" id="KW-0227">DNA damage</keyword>
<dbReference type="Pfam" id="PF22920">
    <property type="entry name" value="UvrC_RNaseH"/>
    <property type="match status" value="1"/>
</dbReference>
<dbReference type="EMBL" id="RCHT01000027">
    <property type="protein sequence ID" value="RLL08936.1"/>
    <property type="molecule type" value="Genomic_DNA"/>
</dbReference>
<evidence type="ECO:0000256" key="2">
    <source>
        <dbReference type="ARBA" id="ARBA00022763"/>
    </source>
</evidence>